<keyword evidence="1" id="KW-0472">Membrane</keyword>
<evidence type="ECO:0000256" key="1">
    <source>
        <dbReference type="SAM" id="Phobius"/>
    </source>
</evidence>
<reference evidence="3" key="1">
    <citation type="submission" date="2021-02" db="EMBL/GenBank/DDBJ databases">
        <authorList>
            <person name="Nowell W R."/>
        </authorList>
    </citation>
    <scope>NUCLEOTIDE SEQUENCE</scope>
</reference>
<dbReference type="AlphaFoldDB" id="A0A814MND3"/>
<protein>
    <submittedName>
        <fullName evidence="3">Uncharacterized protein</fullName>
    </submittedName>
</protein>
<dbReference type="Proteomes" id="UP000663832">
    <property type="component" value="Unassembled WGS sequence"/>
</dbReference>
<evidence type="ECO:0000313" key="4">
    <source>
        <dbReference type="Proteomes" id="UP000663832"/>
    </source>
</evidence>
<name>A0A814MND3_9BILA</name>
<accession>A0A814MND3</accession>
<evidence type="ECO:0000313" key="3">
    <source>
        <dbReference type="EMBL" id="CAF1081814.1"/>
    </source>
</evidence>
<dbReference type="EMBL" id="CAJNOI010000095">
    <property type="protein sequence ID" value="CAF1049557.1"/>
    <property type="molecule type" value="Genomic_DNA"/>
</dbReference>
<proteinExistence type="predicted"/>
<feature type="transmembrane region" description="Helical" evidence="1">
    <location>
        <begin position="59"/>
        <end position="86"/>
    </location>
</feature>
<comment type="caution">
    <text evidence="3">The sequence shown here is derived from an EMBL/GenBank/DDBJ whole genome shotgun (WGS) entry which is preliminary data.</text>
</comment>
<keyword evidence="4" id="KW-1185">Reference proteome</keyword>
<gene>
    <name evidence="2" type="ORF">BJG266_LOCUS18532</name>
    <name evidence="3" type="ORF">QVE165_LOCUS19267</name>
</gene>
<keyword evidence="1" id="KW-0812">Transmembrane</keyword>
<keyword evidence="1" id="KW-1133">Transmembrane helix</keyword>
<organism evidence="3 4">
    <name type="scientific">Adineta steineri</name>
    <dbReference type="NCBI Taxonomy" id="433720"/>
    <lineage>
        <taxon>Eukaryota</taxon>
        <taxon>Metazoa</taxon>
        <taxon>Spiralia</taxon>
        <taxon>Gnathifera</taxon>
        <taxon>Rotifera</taxon>
        <taxon>Eurotatoria</taxon>
        <taxon>Bdelloidea</taxon>
        <taxon>Adinetida</taxon>
        <taxon>Adinetidae</taxon>
        <taxon>Adineta</taxon>
    </lineage>
</organism>
<evidence type="ECO:0000313" key="2">
    <source>
        <dbReference type="EMBL" id="CAF1049557.1"/>
    </source>
</evidence>
<sequence>MASIDEQIENNCYKTYANNSILASEVSFRKHVDPLPTSNNSAEQNIVLKSRKLQQPLDYLIWSSLLVISGVFIFGFVVVIILLSLYQRK</sequence>
<dbReference type="Proteomes" id="UP000663877">
    <property type="component" value="Unassembled WGS sequence"/>
</dbReference>
<dbReference type="EMBL" id="CAJNOM010000117">
    <property type="protein sequence ID" value="CAF1081814.1"/>
    <property type="molecule type" value="Genomic_DNA"/>
</dbReference>